<evidence type="ECO:0000256" key="11">
    <source>
        <dbReference type="ARBA" id="ARBA00023303"/>
    </source>
</evidence>
<comment type="subcellular location">
    <subcellularLocation>
        <location evidence="1">Endomembrane system</location>
        <topology evidence="1">Multi-pass membrane protein</topology>
    </subcellularLocation>
</comment>
<dbReference type="PANTHER" id="PTHR12454">
    <property type="entry name" value="TRIMERIC INTRACELLULAR CATION CHANNEL"/>
    <property type="match status" value="1"/>
</dbReference>
<keyword evidence="7" id="KW-0630">Potassium</keyword>
<evidence type="ECO:0000256" key="9">
    <source>
        <dbReference type="ARBA" id="ARBA00023065"/>
    </source>
</evidence>
<evidence type="ECO:0000256" key="8">
    <source>
        <dbReference type="ARBA" id="ARBA00022989"/>
    </source>
</evidence>
<reference evidence="14" key="1">
    <citation type="submission" date="2009-03" db="EMBL/GenBank/DDBJ databases">
        <title>Caligus rogercresseyi ESTs and full-length cDNAs.</title>
        <authorList>
            <person name="Yasuike M."/>
            <person name="von Schalburg K."/>
            <person name="Cooper G."/>
            <person name="Leong J."/>
            <person name="Jones S.R.M."/>
            <person name="Koop B.F."/>
        </authorList>
    </citation>
    <scope>NUCLEOTIDE SEQUENCE</scope>
    <source>
        <tissue evidence="14">Whole tissue</tissue>
    </source>
</reference>
<dbReference type="PANTHER" id="PTHR12454:SF11">
    <property type="entry name" value="GH25683P"/>
    <property type="match status" value="1"/>
</dbReference>
<keyword evidence="11" id="KW-0407">Ion channel</keyword>
<dbReference type="InterPro" id="IPR007866">
    <property type="entry name" value="TRIC_channel"/>
</dbReference>
<evidence type="ECO:0000256" key="13">
    <source>
        <dbReference type="SAM" id="Phobius"/>
    </source>
</evidence>
<keyword evidence="3" id="KW-0813">Transport</keyword>
<comment type="similarity">
    <text evidence="2">Belongs to the TMEM38 family.</text>
</comment>
<keyword evidence="10 13" id="KW-0472">Membrane</keyword>
<dbReference type="EMBL" id="BT075885">
    <property type="protein sequence ID" value="ACO10309.1"/>
    <property type="molecule type" value="mRNA"/>
</dbReference>
<feature type="transmembrane region" description="Helical" evidence="13">
    <location>
        <begin position="49"/>
        <end position="69"/>
    </location>
</feature>
<dbReference type="Pfam" id="PF05197">
    <property type="entry name" value="TRIC"/>
    <property type="match status" value="1"/>
</dbReference>
<evidence type="ECO:0000256" key="6">
    <source>
        <dbReference type="ARBA" id="ARBA00022826"/>
    </source>
</evidence>
<sequence length="260" mass="28778">MEFVADILYDLPKNYGHVFDLVHFILCIQGERSDMTEEELKVLPKKHPFALWLSSMMICFAGGILLGPLAGESALDAMEDGSKILMATLVWYLLFYVEPAFELSKRFAVKVPLYILKGMYYPKKILAGIRFAKKEFKRNLFALILIPVVKGNGSGFMKPFARAVRLSGSISKGIETISPSLTTKYVFLATLVNVLVPGDLAYIGSVGALIAMKAGPLFGLNVAKPFELANEKVFPKIFGGEETVSEEHTAPEEEEKSKED</sequence>
<gene>
    <name evidence="14" type="primary">TM38B</name>
</gene>
<feature type="transmembrane region" description="Helical" evidence="13">
    <location>
        <begin position="185"/>
        <end position="211"/>
    </location>
</feature>
<feature type="transmembrane region" description="Helical" evidence="13">
    <location>
        <begin position="81"/>
        <end position="97"/>
    </location>
</feature>
<evidence type="ECO:0000256" key="12">
    <source>
        <dbReference type="SAM" id="MobiDB-lite"/>
    </source>
</evidence>
<evidence type="ECO:0000256" key="7">
    <source>
        <dbReference type="ARBA" id="ARBA00022958"/>
    </source>
</evidence>
<feature type="region of interest" description="Disordered" evidence="12">
    <location>
        <begin position="240"/>
        <end position="260"/>
    </location>
</feature>
<dbReference type="GO" id="GO:0016020">
    <property type="term" value="C:membrane"/>
    <property type="evidence" value="ECO:0007669"/>
    <property type="project" value="InterPro"/>
</dbReference>
<accession>C1BMQ6</accession>
<keyword evidence="4" id="KW-0633">Potassium transport</keyword>
<evidence type="ECO:0000256" key="4">
    <source>
        <dbReference type="ARBA" id="ARBA00022538"/>
    </source>
</evidence>
<evidence type="ECO:0000256" key="3">
    <source>
        <dbReference type="ARBA" id="ARBA00022448"/>
    </source>
</evidence>
<proteinExistence type="evidence at transcript level"/>
<keyword evidence="9" id="KW-0406">Ion transport</keyword>
<keyword evidence="8 13" id="KW-1133">Transmembrane helix</keyword>
<evidence type="ECO:0000256" key="5">
    <source>
        <dbReference type="ARBA" id="ARBA00022692"/>
    </source>
</evidence>
<name>C1BMQ6_CALRO</name>
<evidence type="ECO:0000256" key="2">
    <source>
        <dbReference type="ARBA" id="ARBA00005766"/>
    </source>
</evidence>
<organism evidence="14">
    <name type="scientific">Caligus rogercresseyi</name>
    <name type="common">Sea louse</name>
    <dbReference type="NCBI Taxonomy" id="217165"/>
    <lineage>
        <taxon>Eukaryota</taxon>
        <taxon>Metazoa</taxon>
        <taxon>Ecdysozoa</taxon>
        <taxon>Arthropoda</taxon>
        <taxon>Crustacea</taxon>
        <taxon>Multicrustacea</taxon>
        <taxon>Hexanauplia</taxon>
        <taxon>Copepoda</taxon>
        <taxon>Siphonostomatoida</taxon>
        <taxon>Caligidae</taxon>
        <taxon>Caligus</taxon>
    </lineage>
</organism>
<protein>
    <submittedName>
        <fullName evidence="14">Trimeric intracellular cation channel type B</fullName>
    </submittedName>
</protein>
<dbReference type="GO" id="GO:0012505">
    <property type="term" value="C:endomembrane system"/>
    <property type="evidence" value="ECO:0007669"/>
    <property type="project" value="UniProtKB-SubCell"/>
</dbReference>
<dbReference type="GO" id="GO:0005267">
    <property type="term" value="F:potassium channel activity"/>
    <property type="evidence" value="ECO:0007669"/>
    <property type="project" value="UniProtKB-KW"/>
</dbReference>
<dbReference type="AlphaFoldDB" id="C1BMQ6"/>
<evidence type="ECO:0000256" key="10">
    <source>
        <dbReference type="ARBA" id="ARBA00023136"/>
    </source>
</evidence>
<keyword evidence="5 13" id="KW-0812">Transmembrane</keyword>
<dbReference type="GO" id="GO:0042802">
    <property type="term" value="F:identical protein binding"/>
    <property type="evidence" value="ECO:0007669"/>
    <property type="project" value="InterPro"/>
</dbReference>
<feature type="compositionally biased region" description="Basic and acidic residues" evidence="12">
    <location>
        <begin position="245"/>
        <end position="260"/>
    </location>
</feature>
<evidence type="ECO:0000256" key="1">
    <source>
        <dbReference type="ARBA" id="ARBA00004127"/>
    </source>
</evidence>
<feature type="transmembrane region" description="Helical" evidence="13">
    <location>
        <begin position="140"/>
        <end position="157"/>
    </location>
</feature>
<evidence type="ECO:0000313" key="14">
    <source>
        <dbReference type="EMBL" id="ACO10309.1"/>
    </source>
</evidence>
<keyword evidence="6" id="KW-0631">Potassium channel</keyword>